<protein>
    <submittedName>
        <fullName evidence="2">Uncharacterized protein</fullName>
    </submittedName>
</protein>
<dbReference type="RefSeq" id="WP_093949114.1">
    <property type="nucleotide sequence ID" value="NZ_NMUL01000019.1"/>
</dbReference>
<evidence type="ECO:0000256" key="1">
    <source>
        <dbReference type="SAM" id="Phobius"/>
    </source>
</evidence>
<evidence type="ECO:0000313" key="3">
    <source>
        <dbReference type="Proteomes" id="UP000215199"/>
    </source>
</evidence>
<feature type="transmembrane region" description="Helical" evidence="1">
    <location>
        <begin position="115"/>
        <end position="135"/>
    </location>
</feature>
<evidence type="ECO:0000313" key="2">
    <source>
        <dbReference type="EMBL" id="OXM66301.1"/>
    </source>
</evidence>
<reference evidence="3" key="1">
    <citation type="submission" date="2017-07" db="EMBL/GenBank/DDBJ databases">
        <title>Comparative genome mining reveals phylogenetic distribution patterns of secondary metabolites in Amycolatopsis.</title>
        <authorList>
            <person name="Adamek M."/>
            <person name="Alanjary M."/>
            <person name="Sales-Ortells H."/>
            <person name="Goodfellow M."/>
            <person name="Bull A.T."/>
            <person name="Kalinowski J."/>
            <person name="Ziemert N."/>
        </authorList>
    </citation>
    <scope>NUCLEOTIDE SEQUENCE [LARGE SCALE GENOMIC DNA]</scope>
    <source>
        <strain evidence="3">H5</strain>
    </source>
</reference>
<dbReference type="EMBL" id="NMUL01000019">
    <property type="protein sequence ID" value="OXM66301.1"/>
    <property type="molecule type" value="Genomic_DNA"/>
</dbReference>
<feature type="transmembrane region" description="Helical" evidence="1">
    <location>
        <begin position="82"/>
        <end position="103"/>
    </location>
</feature>
<proteinExistence type="predicted"/>
<dbReference type="Proteomes" id="UP000215199">
    <property type="component" value="Unassembled WGS sequence"/>
</dbReference>
<keyword evidence="1" id="KW-0812">Transmembrane</keyword>
<keyword evidence="3" id="KW-1185">Reference proteome</keyword>
<dbReference type="AlphaFoldDB" id="A0A229T5U7"/>
<sequence>MNSIDAVVTALKTIDREPVWRAAFERAFTTALVSGIALAISSALGLDATWSAWFTPVVAVLINVLYRLTIRVAAESTSSYTIGWAFRTLLYVGAPSVAFNLVWKLTGPGTVGQALSVGIAAGGLAFLSEFILVGLREAGNVHAREMLSQTAADAVLTETEPATDTEVSSVDFDARLDYRYRRAREEVEVEMRQYLLSLPTNPRTAKRMVNHLSLAMAIAEQRGLFQNTDITRQHLGKWVQFSEQWPALGAVLTAHPECMVHLENAPTQDEVQVILDKWAPGTIASDDMVRQIRSDVRLSEVLDRLVRYDAGQATSG</sequence>
<organism evidence="2 3">
    <name type="scientific">Amycolatopsis vastitatis</name>
    <dbReference type="NCBI Taxonomy" id="1905142"/>
    <lineage>
        <taxon>Bacteria</taxon>
        <taxon>Bacillati</taxon>
        <taxon>Actinomycetota</taxon>
        <taxon>Actinomycetes</taxon>
        <taxon>Pseudonocardiales</taxon>
        <taxon>Pseudonocardiaceae</taxon>
        <taxon>Amycolatopsis</taxon>
    </lineage>
</organism>
<feature type="transmembrane region" description="Helical" evidence="1">
    <location>
        <begin position="52"/>
        <end position="70"/>
    </location>
</feature>
<gene>
    <name evidence="2" type="ORF">CF165_20315</name>
</gene>
<comment type="caution">
    <text evidence="2">The sequence shown here is derived from an EMBL/GenBank/DDBJ whole genome shotgun (WGS) entry which is preliminary data.</text>
</comment>
<dbReference type="OrthoDB" id="10006517at2"/>
<feature type="transmembrane region" description="Helical" evidence="1">
    <location>
        <begin position="27"/>
        <end position="46"/>
    </location>
</feature>
<accession>A0A229T5U7</accession>
<name>A0A229T5U7_9PSEU</name>
<keyword evidence="1" id="KW-0472">Membrane</keyword>
<keyword evidence="1" id="KW-1133">Transmembrane helix</keyword>